<dbReference type="PROSITE" id="PS50043">
    <property type="entry name" value="HTH_LUXR_2"/>
    <property type="match status" value="1"/>
</dbReference>
<reference evidence="8 9" key="1">
    <citation type="submission" date="2017-02" db="EMBL/GenBank/DDBJ databases">
        <authorList>
            <person name="Peterson S.W."/>
        </authorList>
    </citation>
    <scope>NUCLEOTIDE SEQUENCE [LARGE SCALE GENOMIC DNA]</scope>
    <source>
        <strain evidence="8 9">CIP104813</strain>
    </source>
</reference>
<evidence type="ECO:0000256" key="4">
    <source>
        <dbReference type="ARBA" id="ARBA00023163"/>
    </source>
</evidence>
<feature type="domain" description="HTH luxR-type" evidence="6">
    <location>
        <begin position="156"/>
        <end position="221"/>
    </location>
</feature>
<dbReference type="InterPro" id="IPR000792">
    <property type="entry name" value="Tscrpt_reg_LuxR_C"/>
</dbReference>
<feature type="modified residue" description="4-aspartylphosphate" evidence="5">
    <location>
        <position position="65"/>
    </location>
</feature>
<dbReference type="InterPro" id="IPR016032">
    <property type="entry name" value="Sig_transdc_resp-reg_C-effctor"/>
</dbReference>
<name>A0A1X6X773_9MICO</name>
<dbReference type="InterPro" id="IPR058245">
    <property type="entry name" value="NreC/VraR/RcsB-like_REC"/>
</dbReference>
<proteinExistence type="predicted"/>
<evidence type="ECO:0000256" key="1">
    <source>
        <dbReference type="ARBA" id="ARBA00022553"/>
    </source>
</evidence>
<dbReference type="PROSITE" id="PS00622">
    <property type="entry name" value="HTH_LUXR_1"/>
    <property type="match status" value="1"/>
</dbReference>
<dbReference type="SMART" id="SM00421">
    <property type="entry name" value="HTH_LUXR"/>
    <property type="match status" value="1"/>
</dbReference>
<dbReference type="SUPFAM" id="SSF52172">
    <property type="entry name" value="CheY-like"/>
    <property type="match status" value="1"/>
</dbReference>
<keyword evidence="4" id="KW-0804">Transcription</keyword>
<dbReference type="PANTHER" id="PTHR43214">
    <property type="entry name" value="TWO-COMPONENT RESPONSE REGULATOR"/>
    <property type="match status" value="1"/>
</dbReference>
<dbReference type="PROSITE" id="PS50110">
    <property type="entry name" value="RESPONSE_REGULATORY"/>
    <property type="match status" value="1"/>
</dbReference>
<dbReference type="GO" id="GO:0000160">
    <property type="term" value="P:phosphorelay signal transduction system"/>
    <property type="evidence" value="ECO:0007669"/>
    <property type="project" value="InterPro"/>
</dbReference>
<organism evidence="8 9">
    <name type="scientific">Brachybacterium nesterenkovii</name>
    <dbReference type="NCBI Taxonomy" id="47847"/>
    <lineage>
        <taxon>Bacteria</taxon>
        <taxon>Bacillati</taxon>
        <taxon>Actinomycetota</taxon>
        <taxon>Actinomycetes</taxon>
        <taxon>Micrococcales</taxon>
        <taxon>Dermabacteraceae</taxon>
        <taxon>Brachybacterium</taxon>
    </lineage>
</organism>
<evidence type="ECO:0000256" key="3">
    <source>
        <dbReference type="ARBA" id="ARBA00023125"/>
    </source>
</evidence>
<evidence type="ECO:0000256" key="2">
    <source>
        <dbReference type="ARBA" id="ARBA00023015"/>
    </source>
</evidence>
<dbReference type="AlphaFoldDB" id="A0A1X6X773"/>
<dbReference type="CDD" id="cd06170">
    <property type="entry name" value="LuxR_C_like"/>
    <property type="match status" value="1"/>
</dbReference>
<evidence type="ECO:0000313" key="8">
    <source>
        <dbReference type="EMBL" id="SLM95174.1"/>
    </source>
</evidence>
<dbReference type="Pfam" id="PF00196">
    <property type="entry name" value="GerE"/>
    <property type="match status" value="1"/>
</dbReference>
<dbReference type="EMBL" id="FWFG01000108">
    <property type="protein sequence ID" value="SLM95174.1"/>
    <property type="molecule type" value="Genomic_DNA"/>
</dbReference>
<dbReference type="InterPro" id="IPR001789">
    <property type="entry name" value="Sig_transdc_resp-reg_receiver"/>
</dbReference>
<dbReference type="CDD" id="cd17535">
    <property type="entry name" value="REC_NarL-like"/>
    <property type="match status" value="1"/>
</dbReference>
<accession>A0A1X6X773</accession>
<keyword evidence="9" id="KW-1185">Reference proteome</keyword>
<keyword evidence="2" id="KW-0805">Transcription regulation</keyword>
<dbReference type="GO" id="GO:0006355">
    <property type="term" value="P:regulation of DNA-templated transcription"/>
    <property type="evidence" value="ECO:0007669"/>
    <property type="project" value="InterPro"/>
</dbReference>
<sequence>MIADAAAAAPLRVLLVDDQQLLRRGLAMLLSTADGIDVVGQAADGTEALAVLGRERDGVDVLLTDARMPGMDGMELTAACRERWPDLPVLMLTTFDDEAVVRGALGAGASGFLLKDTSTDALADALRAVAAGGMVIDPRVARIALSRDPAGGGAAAADPLAVLTRTERLVAELVADGRTNAEIASVLVLAEGTVKNHVSSLLRKLDQRDRTGLALALYKTMRG</sequence>
<keyword evidence="3" id="KW-0238">DNA-binding</keyword>
<evidence type="ECO:0000313" key="9">
    <source>
        <dbReference type="Proteomes" id="UP000195981"/>
    </source>
</evidence>
<dbReference type="GO" id="GO:0003677">
    <property type="term" value="F:DNA binding"/>
    <property type="evidence" value="ECO:0007669"/>
    <property type="project" value="UniProtKB-KW"/>
</dbReference>
<evidence type="ECO:0000259" key="7">
    <source>
        <dbReference type="PROSITE" id="PS50110"/>
    </source>
</evidence>
<dbReference type="SMART" id="SM00448">
    <property type="entry name" value="REC"/>
    <property type="match status" value="1"/>
</dbReference>
<dbReference type="InterPro" id="IPR011006">
    <property type="entry name" value="CheY-like_superfamily"/>
</dbReference>
<dbReference type="Proteomes" id="UP000195981">
    <property type="component" value="Unassembled WGS sequence"/>
</dbReference>
<dbReference type="SUPFAM" id="SSF46894">
    <property type="entry name" value="C-terminal effector domain of the bipartite response regulators"/>
    <property type="match status" value="1"/>
</dbReference>
<dbReference type="Gene3D" id="3.40.50.2300">
    <property type="match status" value="1"/>
</dbReference>
<feature type="domain" description="Response regulatory" evidence="7">
    <location>
        <begin position="12"/>
        <end position="130"/>
    </location>
</feature>
<dbReference type="PRINTS" id="PR00038">
    <property type="entry name" value="HTHLUXR"/>
</dbReference>
<dbReference type="PANTHER" id="PTHR43214:SF24">
    <property type="entry name" value="TRANSCRIPTIONAL REGULATORY PROTEIN NARL-RELATED"/>
    <property type="match status" value="1"/>
</dbReference>
<dbReference type="RefSeq" id="WP_234992453.1">
    <property type="nucleotide sequence ID" value="NZ_FWFG01000108.1"/>
</dbReference>
<keyword evidence="1 5" id="KW-0597">Phosphoprotein</keyword>
<evidence type="ECO:0000256" key="5">
    <source>
        <dbReference type="PROSITE-ProRule" id="PRU00169"/>
    </source>
</evidence>
<dbReference type="Pfam" id="PF00072">
    <property type="entry name" value="Response_reg"/>
    <property type="match status" value="1"/>
</dbReference>
<protein>
    <submittedName>
        <fullName evidence="8">Putative two-component system response regulator</fullName>
    </submittedName>
</protein>
<gene>
    <name evidence="8" type="ORF">FM110_12370</name>
</gene>
<dbReference type="InterPro" id="IPR039420">
    <property type="entry name" value="WalR-like"/>
</dbReference>
<evidence type="ECO:0000259" key="6">
    <source>
        <dbReference type="PROSITE" id="PS50043"/>
    </source>
</evidence>